<name>Q4SQD2_TETNG</name>
<comment type="caution">
    <text evidence="3">The sequence shown here is derived from an EMBL/GenBank/DDBJ whole genome shotgun (WGS) entry which is preliminary data.</text>
</comment>
<evidence type="ECO:0000256" key="2">
    <source>
        <dbReference type="SAM" id="Phobius"/>
    </source>
</evidence>
<feature type="region of interest" description="Disordered" evidence="1">
    <location>
        <begin position="1"/>
        <end position="22"/>
    </location>
</feature>
<protein>
    <submittedName>
        <fullName evidence="3">(spotted green pufferfish) hypothetical protein</fullName>
    </submittedName>
</protein>
<dbReference type="InterPro" id="IPR052728">
    <property type="entry name" value="O2_lipid_transport_reg"/>
</dbReference>
<feature type="transmembrane region" description="Helical" evidence="2">
    <location>
        <begin position="122"/>
        <end position="147"/>
    </location>
</feature>
<keyword evidence="2" id="KW-0472">Membrane</keyword>
<keyword evidence="2" id="KW-0812">Transmembrane</keyword>
<dbReference type="AlphaFoldDB" id="Q4SQD2"/>
<keyword evidence="2" id="KW-1133">Transmembrane helix</keyword>
<dbReference type="KEGG" id="tng:GSTEN00014418G001"/>
<dbReference type="EMBL" id="CAAE01014533">
    <property type="protein sequence ID" value="CAF97150.1"/>
    <property type="molecule type" value="Genomic_DNA"/>
</dbReference>
<feature type="transmembrane region" description="Helical" evidence="2">
    <location>
        <begin position="351"/>
        <end position="373"/>
    </location>
</feature>
<gene>
    <name evidence="3" type="ORF">GSTENG00014418001</name>
</gene>
<sequence>MGSNVKGGNEDRPGSLQQCRSARGPTFSGQYCKVSLEQGSVEYFEGICIPDSCSEEEVQTLVLQGQWQQDLRGTALLPHSPRATFLLAKLQIGPTSLIPPLPLILVNESTQELVSIRCLSNILVPDTFVCCVMVAIPLAATLLTAMIRWQRDKEVMPSAESSRLGSDLNLYGTMRTTGSSRSEPAPFTMEENSSTCHGSAPPSCVRRWLQAFSLQTTSQGVFSTSTSIQGGSYSSLNGIRVLSLLWIMSGHSTELILAGLASLPSEGDPAVPIRATSALSGAPQMSLGSRRDLDHPGLRGWLWRINPDPDVSGYLGSSVQHDFACYLIHPLFILTYLGWQETPIHYTDLNFMYLFFGHLVLSLGASFALHVLIERPFLLLKLSST</sequence>
<evidence type="ECO:0000256" key="1">
    <source>
        <dbReference type="SAM" id="MobiDB-lite"/>
    </source>
</evidence>
<organism evidence="3">
    <name type="scientific">Tetraodon nigroviridis</name>
    <name type="common">Spotted green pufferfish</name>
    <name type="synonym">Chelonodon nigroviridis</name>
    <dbReference type="NCBI Taxonomy" id="99883"/>
    <lineage>
        <taxon>Eukaryota</taxon>
        <taxon>Metazoa</taxon>
        <taxon>Chordata</taxon>
        <taxon>Craniata</taxon>
        <taxon>Vertebrata</taxon>
        <taxon>Euteleostomi</taxon>
        <taxon>Actinopterygii</taxon>
        <taxon>Neopterygii</taxon>
        <taxon>Teleostei</taxon>
        <taxon>Neoteleostei</taxon>
        <taxon>Acanthomorphata</taxon>
        <taxon>Eupercaria</taxon>
        <taxon>Tetraodontiformes</taxon>
        <taxon>Tetradontoidea</taxon>
        <taxon>Tetraodontidae</taxon>
        <taxon>Tetraodon</taxon>
    </lineage>
</organism>
<dbReference type="PANTHER" id="PTHR11161">
    <property type="entry name" value="O-ACYLTRANSFERASE"/>
    <property type="match status" value="1"/>
</dbReference>
<reference evidence="3" key="1">
    <citation type="journal article" date="2004" name="Nature">
        <title>Genome duplication in the teleost fish Tetraodon nigroviridis reveals the early vertebrate proto-karyotype.</title>
        <authorList>
            <person name="Jaillon O."/>
            <person name="Aury J.-M."/>
            <person name="Brunet F."/>
            <person name="Petit J.-L."/>
            <person name="Stange-Thomann N."/>
            <person name="Mauceli E."/>
            <person name="Bouneau L."/>
            <person name="Fischer C."/>
            <person name="Ozouf-Costaz C."/>
            <person name="Bernot A."/>
            <person name="Nicaud S."/>
            <person name="Jaffe D."/>
            <person name="Fisher S."/>
            <person name="Lutfalla G."/>
            <person name="Dossat C."/>
            <person name="Segurens B."/>
            <person name="Dasilva C."/>
            <person name="Salanoubat M."/>
            <person name="Levy M."/>
            <person name="Boudet N."/>
            <person name="Castellano S."/>
            <person name="Anthouard V."/>
            <person name="Jubin C."/>
            <person name="Castelli V."/>
            <person name="Katinka M."/>
            <person name="Vacherie B."/>
            <person name="Biemont C."/>
            <person name="Skalli Z."/>
            <person name="Cattolico L."/>
            <person name="Poulain J."/>
            <person name="De Berardinis V."/>
            <person name="Cruaud C."/>
            <person name="Duprat S."/>
            <person name="Brottier P."/>
            <person name="Coutanceau J.-P."/>
            <person name="Gouzy J."/>
            <person name="Parra G."/>
            <person name="Lardier G."/>
            <person name="Chapple C."/>
            <person name="McKernan K.J."/>
            <person name="McEwan P."/>
            <person name="Bosak S."/>
            <person name="Kellis M."/>
            <person name="Volff J.-N."/>
            <person name="Guigo R."/>
            <person name="Zody M.C."/>
            <person name="Mesirov J."/>
            <person name="Lindblad-Toh K."/>
            <person name="Birren B."/>
            <person name="Nusbaum C."/>
            <person name="Kahn D."/>
            <person name="Robinson-Rechavi M."/>
            <person name="Laudet V."/>
            <person name="Schachter V."/>
            <person name="Quetier F."/>
            <person name="Saurin W."/>
            <person name="Scarpelli C."/>
            <person name="Wincker P."/>
            <person name="Lander E.S."/>
            <person name="Weissenbach J."/>
            <person name="Roest Crollius H."/>
        </authorList>
    </citation>
    <scope>NUCLEOTIDE SEQUENCE [LARGE SCALE GENOMIC DNA]</scope>
</reference>
<proteinExistence type="predicted"/>
<accession>Q4SQD2</accession>
<dbReference type="PANTHER" id="PTHR11161:SF0">
    <property type="entry name" value="O-ACYLTRANSFERASE LIKE PROTEIN"/>
    <property type="match status" value="1"/>
</dbReference>
<reference evidence="3" key="2">
    <citation type="submission" date="2004-02" db="EMBL/GenBank/DDBJ databases">
        <authorList>
            <consortium name="Genoscope"/>
            <consortium name="Whitehead Institute Centre for Genome Research"/>
        </authorList>
    </citation>
    <scope>NUCLEOTIDE SEQUENCE</scope>
</reference>
<dbReference type="OrthoDB" id="118951at2759"/>
<evidence type="ECO:0000313" key="3">
    <source>
        <dbReference type="EMBL" id="CAF97150.1"/>
    </source>
</evidence>